<comment type="cofactor">
    <cofactor evidence="1">
        <name>pyrroloquinoline quinone</name>
        <dbReference type="ChEBI" id="CHEBI:58442"/>
    </cofactor>
</comment>
<keyword evidence="5" id="KW-0472">Membrane</keyword>
<feature type="domain" description="Pyrrolo-quinoline quinone repeat" evidence="6">
    <location>
        <begin position="181"/>
        <end position="823"/>
    </location>
</feature>
<dbReference type="EC" id="1.1.-.-" evidence="7"/>
<comment type="similarity">
    <text evidence="2">Belongs to the bacterial PQQ dehydrogenase family.</text>
</comment>
<keyword evidence="5" id="KW-0812">Transmembrane</keyword>
<keyword evidence="5" id="KW-1133">Transmembrane helix</keyword>
<dbReference type="CDD" id="cd10280">
    <property type="entry name" value="PQQ_mGDH"/>
    <property type="match status" value="1"/>
</dbReference>
<dbReference type="InterPro" id="IPR017511">
    <property type="entry name" value="PQQ_mDH"/>
</dbReference>
<dbReference type="InterPro" id="IPR002372">
    <property type="entry name" value="PQQ_rpt_dom"/>
</dbReference>
<evidence type="ECO:0000259" key="6">
    <source>
        <dbReference type="Pfam" id="PF01011"/>
    </source>
</evidence>
<dbReference type="NCBIfam" id="TIGR03074">
    <property type="entry name" value="PQQ_membr_DH"/>
    <property type="match status" value="1"/>
</dbReference>
<dbReference type="RefSeq" id="WP_370562442.1">
    <property type="nucleotide sequence ID" value="NZ_JBFWIB010000001.1"/>
</dbReference>
<reference evidence="7 8" key="1">
    <citation type="submission" date="2024-07" db="EMBL/GenBank/DDBJ databases">
        <title>Luteimonas salilacus sp. nov., isolated from the shore soil of Salt Lake in Tibet of China.</title>
        <authorList>
            <person name="Zhang X."/>
            <person name="Li A."/>
        </authorList>
    </citation>
    <scope>NUCLEOTIDE SEQUENCE [LARGE SCALE GENOMIC DNA]</scope>
    <source>
        <strain evidence="7 8">B3-2-R+30</strain>
    </source>
</reference>
<dbReference type="Pfam" id="PF01011">
    <property type="entry name" value="PQQ"/>
    <property type="match status" value="1"/>
</dbReference>
<dbReference type="InterPro" id="IPR011047">
    <property type="entry name" value="Quinoprotein_ADH-like_sf"/>
</dbReference>
<accession>A0ABV4HLC9</accession>
<evidence type="ECO:0000256" key="5">
    <source>
        <dbReference type="SAM" id="Phobius"/>
    </source>
</evidence>
<feature type="compositionally biased region" description="Acidic residues" evidence="4">
    <location>
        <begin position="683"/>
        <end position="695"/>
    </location>
</feature>
<dbReference type="Gene3D" id="2.140.10.10">
    <property type="entry name" value="Quinoprotein alcohol dehydrogenase-like superfamily"/>
    <property type="match status" value="3"/>
</dbReference>
<feature type="transmembrane region" description="Helical" evidence="5">
    <location>
        <begin position="89"/>
        <end position="110"/>
    </location>
</feature>
<name>A0ABV4HLC9_9GAMM</name>
<feature type="transmembrane region" description="Helical" evidence="5">
    <location>
        <begin position="67"/>
        <end position="83"/>
    </location>
</feature>
<dbReference type="InterPro" id="IPR018391">
    <property type="entry name" value="PQQ_b-propeller_rpt"/>
</dbReference>
<feature type="transmembrane region" description="Helical" evidence="5">
    <location>
        <begin position="43"/>
        <end position="60"/>
    </location>
</feature>
<dbReference type="GO" id="GO:0016491">
    <property type="term" value="F:oxidoreductase activity"/>
    <property type="evidence" value="ECO:0007669"/>
    <property type="project" value="UniProtKB-KW"/>
</dbReference>
<dbReference type="PANTHER" id="PTHR32303">
    <property type="entry name" value="QUINOPROTEIN ALCOHOL DEHYDROGENASE (CYTOCHROME C)"/>
    <property type="match status" value="1"/>
</dbReference>
<evidence type="ECO:0000313" key="7">
    <source>
        <dbReference type="EMBL" id="MEZ0473532.1"/>
    </source>
</evidence>
<feature type="transmembrane region" description="Helical" evidence="5">
    <location>
        <begin position="122"/>
        <end position="142"/>
    </location>
</feature>
<gene>
    <name evidence="7" type="ORF">AB6713_02740</name>
</gene>
<evidence type="ECO:0000256" key="1">
    <source>
        <dbReference type="ARBA" id="ARBA00001931"/>
    </source>
</evidence>
<proteinExistence type="inferred from homology"/>
<organism evidence="7 8">
    <name type="scientific">Luteimonas salinilitoris</name>
    <dbReference type="NCBI Taxonomy" id="3237697"/>
    <lineage>
        <taxon>Bacteria</taxon>
        <taxon>Pseudomonadati</taxon>
        <taxon>Pseudomonadota</taxon>
        <taxon>Gammaproteobacteria</taxon>
        <taxon>Lysobacterales</taxon>
        <taxon>Lysobacteraceae</taxon>
        <taxon>Luteimonas</taxon>
    </lineage>
</organism>
<evidence type="ECO:0000256" key="2">
    <source>
        <dbReference type="ARBA" id="ARBA00008156"/>
    </source>
</evidence>
<sequence>MSVAYNHRRSIRWWPALVGTVIVLLGLVLACGGAWLLVLGGSWYYLVAGLGLVVSGVLVIRGRMAGAWWYAGVLLLTFAWSAYESGLDYWRWVPRAGLLTALGIAVALLAPGLDRGVSRRAGWSAAGVLVLVFVAAFALAFVPRAITRGDDVPETAVVAAADTIDADAFVQAADAPAAGDWAAYGHDNAASRFTPLARITRDNVSRLERVWEYRTGDLPNRRWGAETTPLKVGDSLYLCSARNILIALDARNGRERWRHDPEVSNESIPYTAACRGVTYYAVPPAPAPEPAEDAAPAVPGLASEAETDAGANIEPAADPEPAVAVEPVADGACATRIIEGTLDGRLIAVDARTGTPCPGFGDNGEVDITVGMGKTPPGYVSITSPPTIVRDVIVTGHQVLDGQQRDMPSGVIQGFDAVTGELRWAWDMVRPERSGLPPEGETYTRGTPNMWTTASGDERLGLVYLPLGNAAADYLSADRSAVENEYSTSLVALDVTTGKPAWHFQTVHVDAWDYDLGSQATLVDFPSADGPVPALVLPTKQGDIYVLDRRTGEPLAGVEERPVPQGGVEPDQRAPTQPFSRFHTLRKPDLTERDMWGISPIDQLVCRIGFRRASYQGIYTPPTTERHWIQYPGYNGGSDWGGIAIDPQRGVIIANYNDMPNHNRLVPREEVERRGWLTRAEMDPGEDEGGAEGGDDPQVGTDYGIEVNAGWRMHTTKLLCKQPPYGGIRAIALDNGRTLWDRPFGTARANGPFGIRSGLPIDIGTPNNGGAAVTAGGLVFIASATDDLIRAIDIETGETLWQDVLPAGGQAGPAVYEVDGRQYLMIMTGGHHFMETPAGDQVIAYALPE</sequence>
<dbReference type="EMBL" id="JBFWIC010000002">
    <property type="protein sequence ID" value="MEZ0473532.1"/>
    <property type="molecule type" value="Genomic_DNA"/>
</dbReference>
<keyword evidence="3 7" id="KW-0560">Oxidoreductase</keyword>
<comment type="caution">
    <text evidence="7">The sequence shown here is derived from an EMBL/GenBank/DDBJ whole genome shotgun (WGS) entry which is preliminary data.</text>
</comment>
<feature type="transmembrane region" description="Helical" evidence="5">
    <location>
        <begin position="12"/>
        <end position="37"/>
    </location>
</feature>
<evidence type="ECO:0000256" key="4">
    <source>
        <dbReference type="SAM" id="MobiDB-lite"/>
    </source>
</evidence>
<dbReference type="Proteomes" id="UP001566331">
    <property type="component" value="Unassembled WGS sequence"/>
</dbReference>
<feature type="region of interest" description="Disordered" evidence="4">
    <location>
        <begin position="680"/>
        <end position="703"/>
    </location>
</feature>
<keyword evidence="8" id="KW-1185">Reference proteome</keyword>
<protein>
    <submittedName>
        <fullName evidence="7">Membrane-bound PQQ-dependent dehydrogenase, glucose/quinate/shikimate family</fullName>
        <ecNumber evidence="7">1.1.-.-</ecNumber>
    </submittedName>
</protein>
<dbReference type="SMART" id="SM00564">
    <property type="entry name" value="PQQ"/>
    <property type="match status" value="4"/>
</dbReference>
<dbReference type="PANTHER" id="PTHR32303:SF4">
    <property type="entry name" value="QUINOPROTEIN GLUCOSE DEHYDROGENASE"/>
    <property type="match status" value="1"/>
</dbReference>
<feature type="region of interest" description="Disordered" evidence="4">
    <location>
        <begin position="557"/>
        <end position="576"/>
    </location>
</feature>
<evidence type="ECO:0000313" key="8">
    <source>
        <dbReference type="Proteomes" id="UP001566331"/>
    </source>
</evidence>
<evidence type="ECO:0000256" key="3">
    <source>
        <dbReference type="ARBA" id="ARBA00023002"/>
    </source>
</evidence>
<dbReference type="SUPFAM" id="SSF50998">
    <property type="entry name" value="Quinoprotein alcohol dehydrogenase-like"/>
    <property type="match status" value="1"/>
</dbReference>